<sequence length="433" mass="46740">MTVAVIELNDADVRLSRDGKLLARQPGYAQINAGGLLLGEAAREQARIHPLQTNNQFWHQLNLDDIASPNPKVRHHGDLAHLQLDQLCEGQSLADVVFAVPGSFTGAQLSLLLGIAHQSPFTTVGMVDSAVAIAAQCAPPGQFTVLDMQLHQTVVTRVEVGDTVVRRDVDSVANAGLLACYERLATLVADQFIRFTRFNPRHDAATEQTLFNQLPDWLTHCRTDSDYEFELEGKSVQLSRNLLLECVAPVYELLRRRVQSAGDGILMNPAAGSLPGLAESWPATHSVDTTAVATACHQLLPHIRQAAAGISFATELPATRAPVTLQRHRAGDRATHLLHRHRAYPLSRGTLYVGGGEQPVVGPRLSADSRYAIAAAAGQWHLQLIDGYTPLVNDKPGTEGAVLQVGDTLRSARDETAMTVISVLPDSGYLNGG</sequence>
<name>A0A545U596_9GAMM</name>
<protein>
    <submittedName>
        <fullName evidence="1">Uncharacterized protein</fullName>
    </submittedName>
</protein>
<accession>A0A545U596</accession>
<reference evidence="1 2" key="1">
    <citation type="submission" date="2019-06" db="EMBL/GenBank/DDBJ databases">
        <title>Whole genome sequence for Cellvibrionaceae sp. R142.</title>
        <authorList>
            <person name="Wang G."/>
        </authorList>
    </citation>
    <scope>NUCLEOTIDE SEQUENCE [LARGE SCALE GENOMIC DNA]</scope>
    <source>
        <strain evidence="1 2">R142</strain>
    </source>
</reference>
<gene>
    <name evidence="1" type="ORF">FKG94_03680</name>
</gene>
<evidence type="ECO:0000313" key="2">
    <source>
        <dbReference type="Proteomes" id="UP000319732"/>
    </source>
</evidence>
<dbReference type="Proteomes" id="UP000319732">
    <property type="component" value="Unassembled WGS sequence"/>
</dbReference>
<dbReference type="OrthoDB" id="7052771at2"/>
<proteinExistence type="predicted"/>
<dbReference type="EMBL" id="VHSG01000005">
    <property type="protein sequence ID" value="TQV84634.1"/>
    <property type="molecule type" value="Genomic_DNA"/>
</dbReference>
<keyword evidence="2" id="KW-1185">Reference proteome</keyword>
<comment type="caution">
    <text evidence="1">The sequence shown here is derived from an EMBL/GenBank/DDBJ whole genome shotgun (WGS) entry which is preliminary data.</text>
</comment>
<evidence type="ECO:0000313" key="1">
    <source>
        <dbReference type="EMBL" id="TQV84634.1"/>
    </source>
</evidence>
<organism evidence="1 2">
    <name type="scientific">Exilibacterium tricleocarpae</name>
    <dbReference type="NCBI Taxonomy" id="2591008"/>
    <lineage>
        <taxon>Bacteria</taxon>
        <taxon>Pseudomonadati</taxon>
        <taxon>Pseudomonadota</taxon>
        <taxon>Gammaproteobacteria</taxon>
        <taxon>Cellvibrionales</taxon>
        <taxon>Cellvibrionaceae</taxon>
        <taxon>Exilibacterium</taxon>
    </lineage>
</organism>
<dbReference type="Gene3D" id="3.90.640.10">
    <property type="entry name" value="Actin, Chain A, domain 4"/>
    <property type="match status" value="1"/>
</dbReference>
<dbReference type="RefSeq" id="WP_142902840.1">
    <property type="nucleotide sequence ID" value="NZ_ML660088.1"/>
</dbReference>
<dbReference type="AlphaFoldDB" id="A0A545U596"/>
<dbReference type="Gene3D" id="3.30.420.40">
    <property type="match status" value="2"/>
</dbReference>